<proteinExistence type="predicted"/>
<comment type="caution">
    <text evidence="2">The sequence shown here is derived from an EMBL/GenBank/DDBJ whole genome shotgun (WGS) entry which is preliminary data.</text>
</comment>
<organism evidence="2 3">
    <name type="scientific">Scandinavium lactucae</name>
    <dbReference type="NCBI Taxonomy" id="3095028"/>
    <lineage>
        <taxon>Bacteria</taxon>
        <taxon>Pseudomonadati</taxon>
        <taxon>Pseudomonadota</taxon>
        <taxon>Gammaproteobacteria</taxon>
        <taxon>Enterobacterales</taxon>
        <taxon>Enterobacteriaceae</taxon>
        <taxon>Scandinavium</taxon>
    </lineage>
</organism>
<evidence type="ECO:0000259" key="1">
    <source>
        <dbReference type="PROSITE" id="PS51186"/>
    </source>
</evidence>
<dbReference type="PROSITE" id="PS51186">
    <property type="entry name" value="GNAT"/>
    <property type="match status" value="1"/>
</dbReference>
<dbReference type="InterPro" id="IPR051531">
    <property type="entry name" value="N-acetyltransferase"/>
</dbReference>
<dbReference type="PANTHER" id="PTHR43792">
    <property type="entry name" value="GNAT FAMILY, PUTATIVE (AFU_ORTHOLOGUE AFUA_3G00765)-RELATED-RELATED"/>
    <property type="match status" value="1"/>
</dbReference>
<evidence type="ECO:0000313" key="3">
    <source>
        <dbReference type="Proteomes" id="UP001275664"/>
    </source>
</evidence>
<dbReference type="Gene3D" id="3.40.630.30">
    <property type="match status" value="1"/>
</dbReference>
<reference evidence="2 3" key="1">
    <citation type="submission" date="2023-11" db="EMBL/GenBank/DDBJ databases">
        <title>Scandinavium wanjuensis sp. nov., isolated from lettuce South Korea.</title>
        <authorList>
            <person name="Park J."/>
            <person name="Park S."/>
            <person name="Oh K.K."/>
            <person name="Cho G.S."/>
            <person name="Franz C.M.A.P."/>
        </authorList>
    </citation>
    <scope>NUCLEOTIDE SEQUENCE [LARGE SCALE GENOMIC DNA]</scope>
    <source>
        <strain evidence="2 3">V105_6</strain>
    </source>
</reference>
<keyword evidence="3" id="KW-1185">Reference proteome</keyword>
<name>A0ABU4QSS4_9ENTR</name>
<dbReference type="SUPFAM" id="SSF55729">
    <property type="entry name" value="Acyl-CoA N-acyltransferases (Nat)"/>
    <property type="match status" value="1"/>
</dbReference>
<evidence type="ECO:0000313" key="2">
    <source>
        <dbReference type="EMBL" id="MDX6042333.1"/>
    </source>
</evidence>
<dbReference type="Pfam" id="PF13302">
    <property type="entry name" value="Acetyltransf_3"/>
    <property type="match status" value="1"/>
</dbReference>
<protein>
    <submittedName>
        <fullName evidence="2">GNAT family N-acetyltransferase</fullName>
    </submittedName>
</protein>
<gene>
    <name evidence="2" type="ORF">SIK69_19265</name>
</gene>
<dbReference type="PANTHER" id="PTHR43792:SF1">
    <property type="entry name" value="N-ACETYLTRANSFERASE DOMAIN-CONTAINING PROTEIN"/>
    <property type="match status" value="1"/>
</dbReference>
<accession>A0ABU4QSS4</accession>
<dbReference type="InterPro" id="IPR000182">
    <property type="entry name" value="GNAT_dom"/>
</dbReference>
<dbReference type="RefSeq" id="WP_319786823.1">
    <property type="nucleotide sequence ID" value="NZ_JAWXRD010000040.1"/>
</dbReference>
<dbReference type="Proteomes" id="UP001275664">
    <property type="component" value="Unassembled WGS sequence"/>
</dbReference>
<feature type="domain" description="N-acetyltransferase" evidence="1">
    <location>
        <begin position="9"/>
        <end position="172"/>
    </location>
</feature>
<dbReference type="EMBL" id="JAWXRD010000040">
    <property type="protein sequence ID" value="MDX6042333.1"/>
    <property type="molecule type" value="Genomic_DNA"/>
</dbReference>
<sequence>MQFIASERLIMRPVRADDATCLFRIYGDPATNTFNPAGPYPDIAFAKTRLAQWLQGWQQHGFGQMAIYDRLQPQAVIGFGGISLRPLADAMTWNLGYRFATEAWGKGLATEFCQRMLDYAFDEQQLKKVTAIVRPEHLVSQRVLLKAGLALRGQIADIANVTPSLFYVLKSEEWHRQRQDMVRRHISR</sequence>
<dbReference type="InterPro" id="IPR016181">
    <property type="entry name" value="Acyl_CoA_acyltransferase"/>
</dbReference>